<dbReference type="Proteomes" id="UP001595839">
    <property type="component" value="Unassembled WGS sequence"/>
</dbReference>
<sequence length="152" mass="17682">MNDRKPSKTEFMATLRQQWEAQPTEQYEFIGLTGMNYNDWLEHRHGWPVGNDGNCLVHSEMDELPAEECAVCAALLNHYEREHGTDDEPEKLKLEILRLERRLAAYESAVKRMSAFPENKAQINRDLEANLSMANEQHDRELTKLLVTRNVV</sequence>
<proteinExistence type="predicted"/>
<keyword evidence="2" id="KW-1185">Reference proteome</keyword>
<evidence type="ECO:0000313" key="2">
    <source>
        <dbReference type="Proteomes" id="UP001595839"/>
    </source>
</evidence>
<dbReference type="EMBL" id="JBHSFK010000050">
    <property type="protein sequence ID" value="MFC4507055.1"/>
    <property type="molecule type" value="Genomic_DNA"/>
</dbReference>
<evidence type="ECO:0000313" key="1">
    <source>
        <dbReference type="EMBL" id="MFC4507055.1"/>
    </source>
</evidence>
<gene>
    <name evidence="1" type="ORF">ACFPIH_47835</name>
</gene>
<dbReference type="RefSeq" id="WP_381177528.1">
    <property type="nucleotide sequence ID" value="NZ_JBHSFK010000050.1"/>
</dbReference>
<accession>A0ABV9B462</accession>
<reference evidence="2" key="1">
    <citation type="journal article" date="2019" name="Int. J. Syst. Evol. Microbiol.">
        <title>The Global Catalogue of Microorganisms (GCM) 10K type strain sequencing project: providing services to taxonomists for standard genome sequencing and annotation.</title>
        <authorList>
            <consortium name="The Broad Institute Genomics Platform"/>
            <consortium name="The Broad Institute Genome Sequencing Center for Infectious Disease"/>
            <person name="Wu L."/>
            <person name="Ma J."/>
        </authorList>
    </citation>
    <scope>NUCLEOTIDE SEQUENCE [LARGE SCALE GENOMIC DNA]</scope>
    <source>
        <strain evidence="2">CGMCC 4.7177</strain>
    </source>
</reference>
<name>A0ABV9B462_9ACTN</name>
<protein>
    <submittedName>
        <fullName evidence="1">Uncharacterized protein</fullName>
    </submittedName>
</protein>
<comment type="caution">
    <text evidence="1">The sequence shown here is derived from an EMBL/GenBank/DDBJ whole genome shotgun (WGS) entry which is preliminary data.</text>
</comment>
<organism evidence="1 2">
    <name type="scientific">Streptomyces vulcanius</name>
    <dbReference type="NCBI Taxonomy" id="1441876"/>
    <lineage>
        <taxon>Bacteria</taxon>
        <taxon>Bacillati</taxon>
        <taxon>Actinomycetota</taxon>
        <taxon>Actinomycetes</taxon>
        <taxon>Kitasatosporales</taxon>
        <taxon>Streptomycetaceae</taxon>
        <taxon>Streptomyces</taxon>
    </lineage>
</organism>